<protein>
    <submittedName>
        <fullName evidence="2">Uncharacterized protein</fullName>
    </submittedName>
</protein>
<organism evidence="1 2">
    <name type="scientific">Syphacia muris</name>
    <dbReference type="NCBI Taxonomy" id="451379"/>
    <lineage>
        <taxon>Eukaryota</taxon>
        <taxon>Metazoa</taxon>
        <taxon>Ecdysozoa</taxon>
        <taxon>Nematoda</taxon>
        <taxon>Chromadorea</taxon>
        <taxon>Rhabditida</taxon>
        <taxon>Spirurina</taxon>
        <taxon>Oxyuridomorpha</taxon>
        <taxon>Oxyuroidea</taxon>
        <taxon>Oxyuridae</taxon>
        <taxon>Syphacia</taxon>
    </lineage>
</organism>
<dbReference type="AlphaFoldDB" id="A0A0N5A9W0"/>
<dbReference type="WBParaSite" id="SMUV_0000091801-mRNA-1">
    <property type="protein sequence ID" value="SMUV_0000091801-mRNA-1"/>
    <property type="gene ID" value="SMUV_0000091801"/>
</dbReference>
<proteinExistence type="predicted"/>
<reference evidence="2" key="1">
    <citation type="submission" date="2017-02" db="UniProtKB">
        <authorList>
            <consortium name="WormBaseParasite"/>
        </authorList>
    </citation>
    <scope>IDENTIFICATION</scope>
</reference>
<name>A0A0N5A9W0_9BILA</name>
<keyword evidence="1" id="KW-1185">Reference proteome</keyword>
<sequence>MLFFDEFTKFAKNRELMCSGKGRFRIVIGQHFGACCLEIHRMFDHEKSLLNEDSLDFAITNRFNSARAFAAGYISDGDPLLSSESHVPELPVVDISNGYMSEGGITVYAQKMKARFREGLEAVRDGMRNRQVNFNDRKASL</sequence>
<dbReference type="Proteomes" id="UP000046393">
    <property type="component" value="Unplaced"/>
</dbReference>
<evidence type="ECO:0000313" key="1">
    <source>
        <dbReference type="Proteomes" id="UP000046393"/>
    </source>
</evidence>
<evidence type="ECO:0000313" key="2">
    <source>
        <dbReference type="WBParaSite" id="SMUV_0000091801-mRNA-1"/>
    </source>
</evidence>
<accession>A0A0N5A9W0</accession>